<dbReference type="KEGG" id="pbro:HOP40_06670"/>
<evidence type="ECO:0000313" key="2">
    <source>
        <dbReference type="Proteomes" id="UP000505377"/>
    </source>
</evidence>
<sequence length="83" mass="9064">MTDTSNLKRHQVHFTLDGRKLVADTDRMAAAAILRLGGLNPAGYDLKQVRPGHRDPIDYADTDEVAISNGDKFVSVRQTATVA</sequence>
<evidence type="ECO:0000313" key="1">
    <source>
        <dbReference type="EMBL" id="QJY45525.1"/>
    </source>
</evidence>
<dbReference type="EMBL" id="CP053564">
    <property type="protein sequence ID" value="QJY45525.1"/>
    <property type="molecule type" value="Genomic_DNA"/>
</dbReference>
<name>A0A6M6JEM7_9PSEU</name>
<dbReference type="AlphaFoldDB" id="A0A6M6JEM7"/>
<organism evidence="1 2">
    <name type="scientific">Pseudonocardia broussonetiae</name>
    <dbReference type="NCBI Taxonomy" id="2736640"/>
    <lineage>
        <taxon>Bacteria</taxon>
        <taxon>Bacillati</taxon>
        <taxon>Actinomycetota</taxon>
        <taxon>Actinomycetes</taxon>
        <taxon>Pseudonocardiales</taxon>
        <taxon>Pseudonocardiaceae</taxon>
        <taxon>Pseudonocardia</taxon>
    </lineage>
</organism>
<reference evidence="1 2" key="1">
    <citation type="submission" date="2020-05" db="EMBL/GenBank/DDBJ databases">
        <authorList>
            <person name="Mo P."/>
        </authorList>
    </citation>
    <scope>NUCLEOTIDE SEQUENCE [LARGE SCALE GENOMIC DNA]</scope>
    <source>
        <strain evidence="1 2">Gen01</strain>
    </source>
</reference>
<keyword evidence="2" id="KW-1185">Reference proteome</keyword>
<gene>
    <name evidence="1" type="ORF">HOP40_06670</name>
</gene>
<dbReference type="RefSeq" id="WP_172155658.1">
    <property type="nucleotide sequence ID" value="NZ_CP053564.1"/>
</dbReference>
<proteinExistence type="predicted"/>
<accession>A0A6M6JEM7</accession>
<protein>
    <recommendedName>
        <fullName evidence="3">Multi-ubiquitin domain-containing protein</fullName>
    </recommendedName>
</protein>
<evidence type="ECO:0008006" key="3">
    <source>
        <dbReference type="Google" id="ProtNLM"/>
    </source>
</evidence>
<dbReference type="Proteomes" id="UP000505377">
    <property type="component" value="Chromosome"/>
</dbReference>